<dbReference type="InterPro" id="IPR036291">
    <property type="entry name" value="NAD(P)-bd_dom_sf"/>
</dbReference>
<keyword evidence="5 11" id="KW-0378">Hydrolase</keyword>
<dbReference type="PRINTS" id="PR00085">
    <property type="entry name" value="THFDHDRGNASE"/>
</dbReference>
<evidence type="ECO:0000313" key="15">
    <source>
        <dbReference type="Proteomes" id="UP000199512"/>
    </source>
</evidence>
<evidence type="ECO:0000256" key="9">
    <source>
        <dbReference type="ARBA" id="ARBA00023167"/>
    </source>
</evidence>
<dbReference type="GO" id="GO:0000105">
    <property type="term" value="P:L-histidine biosynthetic process"/>
    <property type="evidence" value="ECO:0007669"/>
    <property type="project" value="UniProtKB-KW"/>
</dbReference>
<dbReference type="Gene3D" id="3.40.50.10860">
    <property type="entry name" value="Leucine Dehydrogenase, chain A, domain 1"/>
    <property type="match status" value="1"/>
</dbReference>
<sequence>MLDNKLLRGKIVADTITERAIEDVKYIKSNGIKPLLAMLKVGHKFDDEAYERAAKKRCSKCDIETRVVELDENCTQEEYIEALESLNKDSSVHGILCFRPLPKHIDEEIIEKIIDPQKDVDCFSPMNMAKVMFGDDAAYPPCTAMGVVEILKYYNIDLRGKKIAVLGRSLVVGKPLSILLINRDATVTVCHSKTKNIEEITKNSDIIVSCMGRAKMIDKKFINDKSIVIDVGINFDDEGNMCGDVDMDSVIDTVAQITPVPGGVGSVTTSVLISHLVKACKNINNL</sequence>
<evidence type="ECO:0000256" key="10">
    <source>
        <dbReference type="ARBA" id="ARBA00023268"/>
    </source>
</evidence>
<evidence type="ECO:0000256" key="7">
    <source>
        <dbReference type="ARBA" id="ARBA00023002"/>
    </source>
</evidence>
<dbReference type="InterPro" id="IPR046346">
    <property type="entry name" value="Aminoacid_DH-like_N_sf"/>
</dbReference>
<feature type="binding site" evidence="11">
    <location>
        <begin position="167"/>
        <end position="169"/>
    </location>
    <ligand>
        <name>NADP(+)</name>
        <dbReference type="ChEBI" id="CHEBI:58349"/>
    </ligand>
</feature>
<keyword evidence="15" id="KW-1185">Reference proteome</keyword>
<protein>
    <recommendedName>
        <fullName evidence="11">Bifunctional protein FolD</fullName>
    </recommendedName>
    <domain>
        <recommendedName>
            <fullName evidence="11">Methylenetetrahydrofolate dehydrogenase</fullName>
            <ecNumber evidence="11">1.5.1.5</ecNumber>
        </recommendedName>
    </domain>
    <domain>
        <recommendedName>
            <fullName evidence="11">Methenyltetrahydrofolate cyclohydrolase</fullName>
            <ecNumber evidence="11">3.5.4.9</ecNumber>
        </recommendedName>
    </domain>
</protein>
<keyword evidence="6 11" id="KW-0521">NADP</keyword>
<dbReference type="SUPFAM" id="SSF53223">
    <property type="entry name" value="Aminoacid dehydrogenase-like, N-terminal domain"/>
    <property type="match status" value="1"/>
</dbReference>
<evidence type="ECO:0000256" key="8">
    <source>
        <dbReference type="ARBA" id="ARBA00023102"/>
    </source>
</evidence>
<organism evidence="14 15">
    <name type="scientific">Peptostreptococcus russellii</name>
    <dbReference type="NCBI Taxonomy" id="215200"/>
    <lineage>
        <taxon>Bacteria</taxon>
        <taxon>Bacillati</taxon>
        <taxon>Bacillota</taxon>
        <taxon>Clostridia</taxon>
        <taxon>Peptostreptococcales</taxon>
        <taxon>Peptostreptococcaceae</taxon>
        <taxon>Peptostreptococcus</taxon>
    </lineage>
</organism>
<proteinExistence type="inferred from homology"/>
<dbReference type="PANTHER" id="PTHR48099:SF5">
    <property type="entry name" value="C-1-TETRAHYDROFOLATE SYNTHASE, CYTOPLASMIC"/>
    <property type="match status" value="1"/>
</dbReference>
<dbReference type="EMBL" id="FODF01000006">
    <property type="protein sequence ID" value="SEN57876.1"/>
    <property type="molecule type" value="Genomic_DNA"/>
</dbReference>
<keyword evidence="4 11" id="KW-0658">Purine biosynthesis</keyword>
<accession>A0A1H8HPP4</accession>
<keyword evidence="8 11" id="KW-0368">Histidine biosynthesis</keyword>
<dbReference type="GO" id="GO:0035999">
    <property type="term" value="P:tetrahydrofolate interconversion"/>
    <property type="evidence" value="ECO:0007669"/>
    <property type="project" value="UniProtKB-UniRule"/>
</dbReference>
<dbReference type="InterPro" id="IPR000672">
    <property type="entry name" value="THF_DH/CycHdrlase"/>
</dbReference>
<dbReference type="PANTHER" id="PTHR48099">
    <property type="entry name" value="C-1-TETRAHYDROFOLATE SYNTHASE, CYTOPLASMIC-RELATED"/>
    <property type="match status" value="1"/>
</dbReference>
<dbReference type="GO" id="GO:0006164">
    <property type="term" value="P:purine nucleotide biosynthetic process"/>
    <property type="evidence" value="ECO:0007669"/>
    <property type="project" value="UniProtKB-KW"/>
</dbReference>
<keyword evidence="9 11" id="KW-0486">Methionine biosynthesis</keyword>
<dbReference type="Pfam" id="PF00763">
    <property type="entry name" value="THF_DHG_CYH"/>
    <property type="match status" value="1"/>
</dbReference>
<comment type="caution">
    <text evidence="11">Lacks conserved residue(s) required for the propagation of feature annotation.</text>
</comment>
<dbReference type="InterPro" id="IPR020630">
    <property type="entry name" value="THF_DH/CycHdrlase_cat_dom"/>
</dbReference>
<feature type="domain" description="Tetrahydrofolate dehydrogenase/cyclohydrolase catalytic" evidence="12">
    <location>
        <begin position="7"/>
        <end position="121"/>
    </location>
</feature>
<evidence type="ECO:0000313" key="14">
    <source>
        <dbReference type="EMBL" id="SEN57876.1"/>
    </source>
</evidence>
<evidence type="ECO:0000256" key="11">
    <source>
        <dbReference type="HAMAP-Rule" id="MF_01576"/>
    </source>
</evidence>
<comment type="catalytic activity">
    <reaction evidence="11">
        <text>(6R)-5,10-methenyltetrahydrofolate + H2O = (6R)-10-formyltetrahydrofolate + H(+)</text>
        <dbReference type="Rhea" id="RHEA:23700"/>
        <dbReference type="ChEBI" id="CHEBI:15377"/>
        <dbReference type="ChEBI" id="CHEBI:15378"/>
        <dbReference type="ChEBI" id="CHEBI:57455"/>
        <dbReference type="ChEBI" id="CHEBI:195366"/>
        <dbReference type="EC" id="3.5.4.9"/>
    </reaction>
</comment>
<comment type="pathway">
    <text evidence="1 11">One-carbon metabolism; tetrahydrofolate interconversion.</text>
</comment>
<dbReference type="InterPro" id="IPR020631">
    <property type="entry name" value="THF_DH/CycHdrlase_NAD-bd_dom"/>
</dbReference>
<dbReference type="Pfam" id="PF02882">
    <property type="entry name" value="THF_DHG_CYH_C"/>
    <property type="match status" value="1"/>
</dbReference>
<dbReference type="CDD" id="cd01080">
    <property type="entry name" value="NAD_bind_m-THF_DH_Cyclohyd"/>
    <property type="match status" value="1"/>
</dbReference>
<dbReference type="GO" id="GO:0004488">
    <property type="term" value="F:methylenetetrahydrofolate dehydrogenase (NADP+) activity"/>
    <property type="evidence" value="ECO:0007669"/>
    <property type="project" value="UniProtKB-UniRule"/>
</dbReference>
<dbReference type="HAMAP" id="MF_01576">
    <property type="entry name" value="THF_DHG_CYH"/>
    <property type="match status" value="1"/>
</dbReference>
<dbReference type="RefSeq" id="WP_091975293.1">
    <property type="nucleotide sequence ID" value="NZ_CAUWDX010000004.1"/>
</dbReference>
<evidence type="ECO:0000259" key="12">
    <source>
        <dbReference type="Pfam" id="PF00763"/>
    </source>
</evidence>
<keyword evidence="2 11" id="KW-0554">One-carbon metabolism</keyword>
<comment type="function">
    <text evidence="11">Catalyzes the oxidation of 5,10-methylenetetrahydrofolate to 5,10-methenyltetrahydrofolate and then the hydrolysis of 5,10-methenyltetrahydrofolate to 10-formyltetrahydrofolate.</text>
</comment>
<comment type="similarity">
    <text evidence="11">Belongs to the tetrahydrofolate dehydrogenase/cyclohydrolase family.</text>
</comment>
<comment type="subunit">
    <text evidence="11">Homodimer.</text>
</comment>
<dbReference type="Proteomes" id="UP000199512">
    <property type="component" value="Unassembled WGS sequence"/>
</dbReference>
<reference evidence="14 15" key="1">
    <citation type="submission" date="2016-10" db="EMBL/GenBank/DDBJ databases">
        <authorList>
            <person name="de Groot N.N."/>
        </authorList>
    </citation>
    <scope>NUCLEOTIDE SEQUENCE [LARGE SCALE GENOMIC DNA]</scope>
    <source>
        <strain evidence="14 15">Calf135</strain>
    </source>
</reference>
<dbReference type="UniPathway" id="UPA00193"/>
<dbReference type="OrthoDB" id="9803580at2"/>
<name>A0A1H8HPP4_9FIRM</name>
<evidence type="ECO:0000256" key="3">
    <source>
        <dbReference type="ARBA" id="ARBA00022605"/>
    </source>
</evidence>
<dbReference type="EC" id="3.5.4.9" evidence="11"/>
<keyword evidence="10 11" id="KW-0511">Multifunctional enzyme</keyword>
<feature type="binding site" evidence="11">
    <location>
        <position position="233"/>
    </location>
    <ligand>
        <name>NADP(+)</name>
        <dbReference type="ChEBI" id="CHEBI:58349"/>
    </ligand>
</feature>
<dbReference type="GO" id="GO:0004477">
    <property type="term" value="F:methenyltetrahydrofolate cyclohydrolase activity"/>
    <property type="evidence" value="ECO:0007669"/>
    <property type="project" value="UniProtKB-UniRule"/>
</dbReference>
<comment type="catalytic activity">
    <reaction evidence="11">
        <text>(6R)-5,10-methylene-5,6,7,8-tetrahydrofolate + NADP(+) = (6R)-5,10-methenyltetrahydrofolate + NADPH</text>
        <dbReference type="Rhea" id="RHEA:22812"/>
        <dbReference type="ChEBI" id="CHEBI:15636"/>
        <dbReference type="ChEBI" id="CHEBI:57455"/>
        <dbReference type="ChEBI" id="CHEBI:57783"/>
        <dbReference type="ChEBI" id="CHEBI:58349"/>
        <dbReference type="EC" id="1.5.1.5"/>
    </reaction>
</comment>
<dbReference type="EC" id="1.5.1.5" evidence="11"/>
<dbReference type="AlphaFoldDB" id="A0A1H8HPP4"/>
<keyword evidence="3 11" id="KW-0028">Amino-acid biosynthesis</keyword>
<dbReference type="GO" id="GO:0009086">
    <property type="term" value="P:methionine biosynthetic process"/>
    <property type="evidence" value="ECO:0007669"/>
    <property type="project" value="UniProtKB-KW"/>
</dbReference>
<evidence type="ECO:0000256" key="6">
    <source>
        <dbReference type="ARBA" id="ARBA00022857"/>
    </source>
</evidence>
<dbReference type="Gene3D" id="3.40.50.720">
    <property type="entry name" value="NAD(P)-binding Rossmann-like Domain"/>
    <property type="match status" value="1"/>
</dbReference>
<evidence type="ECO:0000256" key="2">
    <source>
        <dbReference type="ARBA" id="ARBA00022563"/>
    </source>
</evidence>
<dbReference type="SUPFAM" id="SSF51735">
    <property type="entry name" value="NAD(P)-binding Rossmann-fold domains"/>
    <property type="match status" value="1"/>
</dbReference>
<feature type="domain" description="Tetrahydrofolate dehydrogenase/cyclohydrolase NAD(P)-binding" evidence="13">
    <location>
        <begin position="141"/>
        <end position="282"/>
    </location>
</feature>
<evidence type="ECO:0000259" key="13">
    <source>
        <dbReference type="Pfam" id="PF02882"/>
    </source>
</evidence>
<dbReference type="GO" id="GO:0005829">
    <property type="term" value="C:cytosol"/>
    <property type="evidence" value="ECO:0007669"/>
    <property type="project" value="TreeGrafter"/>
</dbReference>
<evidence type="ECO:0000256" key="5">
    <source>
        <dbReference type="ARBA" id="ARBA00022801"/>
    </source>
</evidence>
<evidence type="ECO:0000256" key="4">
    <source>
        <dbReference type="ARBA" id="ARBA00022755"/>
    </source>
</evidence>
<gene>
    <name evidence="11" type="primary">folD</name>
    <name evidence="14" type="ORF">SAMN05216454_10633</name>
</gene>
<keyword evidence="7 11" id="KW-0560">Oxidoreductase</keyword>
<dbReference type="FunFam" id="3.40.50.720:FF:000094">
    <property type="entry name" value="Bifunctional protein FolD"/>
    <property type="match status" value="1"/>
</dbReference>
<dbReference type="STRING" id="215200.SAMN05216454_10633"/>
<evidence type="ECO:0000256" key="1">
    <source>
        <dbReference type="ARBA" id="ARBA00004777"/>
    </source>
</evidence>